<comment type="caution">
    <text evidence="2">The sequence shown here is derived from an EMBL/GenBank/DDBJ whole genome shotgun (WGS) entry which is preliminary data.</text>
</comment>
<dbReference type="EMBL" id="JOJR01000355">
    <property type="protein sequence ID" value="RCN39113.1"/>
    <property type="molecule type" value="Genomic_DNA"/>
</dbReference>
<proteinExistence type="predicted"/>
<dbReference type="Proteomes" id="UP000252519">
    <property type="component" value="Unassembled WGS sequence"/>
</dbReference>
<evidence type="ECO:0000313" key="2">
    <source>
        <dbReference type="EMBL" id="RCN39113.1"/>
    </source>
</evidence>
<evidence type="ECO:0000256" key="1">
    <source>
        <dbReference type="SAM" id="MobiDB-lite"/>
    </source>
</evidence>
<feature type="region of interest" description="Disordered" evidence="1">
    <location>
        <begin position="32"/>
        <end position="60"/>
    </location>
</feature>
<feature type="compositionally biased region" description="Low complexity" evidence="1">
    <location>
        <begin position="40"/>
        <end position="55"/>
    </location>
</feature>
<evidence type="ECO:0000313" key="3">
    <source>
        <dbReference type="Proteomes" id="UP000252519"/>
    </source>
</evidence>
<keyword evidence="3" id="KW-1185">Reference proteome</keyword>
<sequence>MYNHPTTLPNLSLWTQQRGRPPCLVRAMSRPIHLKAPKLKNQTTNSSSTKTSQTTDTGSQCGERWHLVRNLRCLLTSVMTNA</sequence>
<reference evidence="2 3" key="1">
    <citation type="submission" date="2014-10" db="EMBL/GenBank/DDBJ databases">
        <title>Draft genome of the hookworm Ancylostoma caninum.</title>
        <authorList>
            <person name="Mitreva M."/>
        </authorList>
    </citation>
    <scope>NUCLEOTIDE SEQUENCE [LARGE SCALE GENOMIC DNA]</scope>
    <source>
        <strain evidence="2 3">Baltimore</strain>
    </source>
</reference>
<gene>
    <name evidence="2" type="ORF">ANCCAN_14958</name>
</gene>
<dbReference type="AlphaFoldDB" id="A0A368G3U3"/>
<name>A0A368G3U3_ANCCA</name>
<organism evidence="2 3">
    <name type="scientific">Ancylostoma caninum</name>
    <name type="common">Dog hookworm</name>
    <dbReference type="NCBI Taxonomy" id="29170"/>
    <lineage>
        <taxon>Eukaryota</taxon>
        <taxon>Metazoa</taxon>
        <taxon>Ecdysozoa</taxon>
        <taxon>Nematoda</taxon>
        <taxon>Chromadorea</taxon>
        <taxon>Rhabditida</taxon>
        <taxon>Rhabditina</taxon>
        <taxon>Rhabditomorpha</taxon>
        <taxon>Strongyloidea</taxon>
        <taxon>Ancylostomatidae</taxon>
        <taxon>Ancylostomatinae</taxon>
        <taxon>Ancylostoma</taxon>
    </lineage>
</organism>
<protein>
    <submittedName>
        <fullName evidence="2">Uncharacterized protein</fullName>
    </submittedName>
</protein>
<accession>A0A368G3U3</accession>